<feature type="compositionally biased region" description="Low complexity" evidence="1">
    <location>
        <begin position="72"/>
        <end position="83"/>
    </location>
</feature>
<feature type="region of interest" description="Disordered" evidence="1">
    <location>
        <begin position="72"/>
        <end position="97"/>
    </location>
</feature>
<dbReference type="EMBL" id="DF933840">
    <property type="protein sequence ID" value="GAM43019.1"/>
    <property type="molecule type" value="Genomic_DNA"/>
</dbReference>
<keyword evidence="3" id="KW-1185">Reference proteome</keyword>
<dbReference type="AlphaFoldDB" id="A0A478EDQ8"/>
<sequence length="97" mass="10708">MASAQDSSSKKRVAWTPELNGQLFMALINTLDSNAINYAKIAEELGEGFTERTVYKRFYDIKKRGASFEISTPKKATSATTTTPKKRKVATDAEGDL</sequence>
<name>A0A478EDQ8_TALPI</name>
<reference evidence="3" key="1">
    <citation type="journal article" date="2015" name="Genome Announc.">
        <title>Draft genome sequence of Talaromyces cellulolyticus strain Y-94, a source of lignocellulosic biomass-degrading enzymes.</title>
        <authorList>
            <person name="Fujii T."/>
            <person name="Koike H."/>
            <person name="Sawayama S."/>
            <person name="Yano S."/>
            <person name="Inoue H."/>
        </authorList>
    </citation>
    <scope>NUCLEOTIDE SEQUENCE [LARGE SCALE GENOMIC DNA]</scope>
    <source>
        <strain evidence="3">Y-94</strain>
    </source>
</reference>
<evidence type="ECO:0000313" key="2">
    <source>
        <dbReference type="EMBL" id="GAM43019.1"/>
    </source>
</evidence>
<evidence type="ECO:0000313" key="3">
    <source>
        <dbReference type="Proteomes" id="UP000053095"/>
    </source>
</evidence>
<proteinExistence type="predicted"/>
<accession>A0A478EDQ8</accession>
<protein>
    <submittedName>
        <fullName evidence="2">Uncharacterized protein</fullName>
    </submittedName>
</protein>
<organism evidence="2 3">
    <name type="scientific">Talaromyces pinophilus</name>
    <name type="common">Penicillium pinophilum</name>
    <dbReference type="NCBI Taxonomy" id="128442"/>
    <lineage>
        <taxon>Eukaryota</taxon>
        <taxon>Fungi</taxon>
        <taxon>Dikarya</taxon>
        <taxon>Ascomycota</taxon>
        <taxon>Pezizomycotina</taxon>
        <taxon>Eurotiomycetes</taxon>
        <taxon>Eurotiomycetidae</taxon>
        <taxon>Eurotiales</taxon>
        <taxon>Trichocomaceae</taxon>
        <taxon>Talaromyces</taxon>
        <taxon>Talaromyces sect. Talaromyces</taxon>
    </lineage>
</organism>
<dbReference type="Proteomes" id="UP000053095">
    <property type="component" value="Unassembled WGS sequence"/>
</dbReference>
<evidence type="ECO:0000256" key="1">
    <source>
        <dbReference type="SAM" id="MobiDB-lite"/>
    </source>
</evidence>
<gene>
    <name evidence="2" type="ORF">TCE0_044r17498</name>
</gene>